<dbReference type="PROSITE" id="PS50887">
    <property type="entry name" value="GGDEF"/>
    <property type="match status" value="1"/>
</dbReference>
<protein>
    <recommendedName>
        <fullName evidence="1">diguanylate cyclase</fullName>
        <ecNumber evidence="1">2.7.7.65</ecNumber>
    </recommendedName>
</protein>
<dbReference type="PANTHER" id="PTHR45138:SF9">
    <property type="entry name" value="DIGUANYLATE CYCLASE DGCM-RELATED"/>
    <property type="match status" value="1"/>
</dbReference>
<accession>A0ABS7VPC1</accession>
<dbReference type="CDD" id="cd01949">
    <property type="entry name" value="GGDEF"/>
    <property type="match status" value="1"/>
</dbReference>
<dbReference type="SUPFAM" id="SSF55073">
    <property type="entry name" value="Nucleotide cyclase"/>
    <property type="match status" value="1"/>
</dbReference>
<dbReference type="Pfam" id="PF00990">
    <property type="entry name" value="GGDEF"/>
    <property type="match status" value="1"/>
</dbReference>
<evidence type="ECO:0000313" key="5">
    <source>
        <dbReference type="Proteomes" id="UP000704176"/>
    </source>
</evidence>
<dbReference type="PANTHER" id="PTHR45138">
    <property type="entry name" value="REGULATORY COMPONENTS OF SENSORY TRANSDUCTION SYSTEM"/>
    <property type="match status" value="1"/>
</dbReference>
<dbReference type="EMBL" id="JAIRBM010000007">
    <property type="protein sequence ID" value="MBZ6076842.1"/>
    <property type="molecule type" value="Genomic_DNA"/>
</dbReference>
<reference evidence="4 5" key="1">
    <citation type="submission" date="2021-09" db="EMBL/GenBank/DDBJ databases">
        <title>The complete genome sequence of a new microorganism.</title>
        <authorList>
            <person name="Zi Z."/>
        </authorList>
    </citation>
    <scope>NUCLEOTIDE SEQUENCE [LARGE SCALE GENOMIC DNA]</scope>
    <source>
        <strain evidence="4 5">WGZ8</strain>
    </source>
</reference>
<evidence type="ECO:0000313" key="4">
    <source>
        <dbReference type="EMBL" id="MBZ6076842.1"/>
    </source>
</evidence>
<dbReference type="SMART" id="SM00065">
    <property type="entry name" value="GAF"/>
    <property type="match status" value="1"/>
</dbReference>
<dbReference type="Pfam" id="PF01590">
    <property type="entry name" value="GAF"/>
    <property type="match status" value="1"/>
</dbReference>
<dbReference type="Gene3D" id="3.30.450.40">
    <property type="match status" value="1"/>
</dbReference>
<dbReference type="SMART" id="SM00267">
    <property type="entry name" value="GGDEF"/>
    <property type="match status" value="1"/>
</dbReference>
<dbReference type="RefSeq" id="WP_224313164.1">
    <property type="nucleotide sequence ID" value="NZ_JAIRBM010000007.1"/>
</dbReference>
<dbReference type="InterPro" id="IPR000160">
    <property type="entry name" value="GGDEF_dom"/>
</dbReference>
<name>A0ABS7VPC1_9HYPH</name>
<dbReference type="InterPro" id="IPR029787">
    <property type="entry name" value="Nucleotide_cyclase"/>
</dbReference>
<comment type="caution">
    <text evidence="4">The sequence shown here is derived from an EMBL/GenBank/DDBJ whole genome shotgun (WGS) entry which is preliminary data.</text>
</comment>
<keyword evidence="5" id="KW-1185">Reference proteome</keyword>
<evidence type="ECO:0000256" key="1">
    <source>
        <dbReference type="ARBA" id="ARBA00012528"/>
    </source>
</evidence>
<dbReference type="EC" id="2.7.7.65" evidence="1"/>
<organism evidence="4 5">
    <name type="scientific">Microvirga puerhi</name>
    <dbReference type="NCBI Taxonomy" id="2876078"/>
    <lineage>
        <taxon>Bacteria</taxon>
        <taxon>Pseudomonadati</taxon>
        <taxon>Pseudomonadota</taxon>
        <taxon>Alphaproteobacteria</taxon>
        <taxon>Hyphomicrobiales</taxon>
        <taxon>Methylobacteriaceae</taxon>
        <taxon>Microvirga</taxon>
    </lineage>
</organism>
<comment type="catalytic activity">
    <reaction evidence="2">
        <text>2 GTP = 3',3'-c-di-GMP + 2 diphosphate</text>
        <dbReference type="Rhea" id="RHEA:24898"/>
        <dbReference type="ChEBI" id="CHEBI:33019"/>
        <dbReference type="ChEBI" id="CHEBI:37565"/>
        <dbReference type="ChEBI" id="CHEBI:58805"/>
        <dbReference type="EC" id="2.7.7.65"/>
    </reaction>
</comment>
<evidence type="ECO:0000259" key="3">
    <source>
        <dbReference type="PROSITE" id="PS50887"/>
    </source>
</evidence>
<sequence>MFVVPPPPKNEAERLDFLYSCGILDTPKDERFDRLTRLAAMFYEADVAFLGFMDDRYQWMKSMSADKVAPWIERDRSVCQLVIASGEAMVIGDMKTDPRLAGHPVVPHLPFRFYAGVPLLTEDGAAVASLCILKRDAQDASEFDLSALSDLGAIGMDELELWRRNQELVRLADTDALTKLVNRRGFDAALERAVRRMQRTGEPMSLLLLDLDHFKRLNDTLGHPAGDEVLRHFGSLLGQMARRPDDVAARYGGEEFALILADTDRVGAETVAQEFQASLADAAIAHPSGIGGCVTVSVGIACLGPDMAASPELLISRADIALYAAKQRGRACHAVFGSGSSSV</sequence>
<dbReference type="InterPro" id="IPR003018">
    <property type="entry name" value="GAF"/>
</dbReference>
<dbReference type="Gene3D" id="3.30.70.270">
    <property type="match status" value="1"/>
</dbReference>
<dbReference type="NCBIfam" id="TIGR00254">
    <property type="entry name" value="GGDEF"/>
    <property type="match status" value="1"/>
</dbReference>
<dbReference type="Proteomes" id="UP000704176">
    <property type="component" value="Unassembled WGS sequence"/>
</dbReference>
<dbReference type="InterPro" id="IPR043128">
    <property type="entry name" value="Rev_trsase/Diguanyl_cyclase"/>
</dbReference>
<dbReference type="SUPFAM" id="SSF55781">
    <property type="entry name" value="GAF domain-like"/>
    <property type="match status" value="1"/>
</dbReference>
<feature type="domain" description="GGDEF" evidence="3">
    <location>
        <begin position="202"/>
        <end position="338"/>
    </location>
</feature>
<proteinExistence type="predicted"/>
<evidence type="ECO:0000256" key="2">
    <source>
        <dbReference type="ARBA" id="ARBA00034247"/>
    </source>
</evidence>
<dbReference type="InterPro" id="IPR029016">
    <property type="entry name" value="GAF-like_dom_sf"/>
</dbReference>
<gene>
    <name evidence="4" type="ORF">K9B37_11205</name>
</gene>
<dbReference type="InterPro" id="IPR050469">
    <property type="entry name" value="Diguanylate_Cyclase"/>
</dbReference>